<proteinExistence type="predicted"/>
<evidence type="ECO:0000313" key="4">
    <source>
        <dbReference type="Proteomes" id="UP001165085"/>
    </source>
</evidence>
<feature type="region of interest" description="Disordered" evidence="2">
    <location>
        <begin position="380"/>
        <end position="440"/>
    </location>
</feature>
<comment type="caution">
    <text evidence="3">The sequence shown here is derived from an EMBL/GenBank/DDBJ whole genome shotgun (WGS) entry which is preliminary data.</text>
</comment>
<feature type="region of interest" description="Disordered" evidence="2">
    <location>
        <begin position="2343"/>
        <end position="2378"/>
    </location>
</feature>
<dbReference type="EMBL" id="BRXY01000233">
    <property type="protein sequence ID" value="GMH79329.1"/>
    <property type="molecule type" value="Genomic_DNA"/>
</dbReference>
<evidence type="ECO:0000256" key="1">
    <source>
        <dbReference type="SAM" id="Coils"/>
    </source>
</evidence>
<feature type="compositionally biased region" description="Acidic residues" evidence="2">
    <location>
        <begin position="555"/>
        <end position="565"/>
    </location>
</feature>
<dbReference type="PANTHER" id="PTHR33487:SF1">
    <property type="entry name" value="CILIA- AND FLAGELLA-ASSOCIATED PROTEIN 54"/>
    <property type="match status" value="1"/>
</dbReference>
<dbReference type="Proteomes" id="UP001165085">
    <property type="component" value="Unassembled WGS sequence"/>
</dbReference>
<feature type="region of interest" description="Disordered" evidence="2">
    <location>
        <begin position="2967"/>
        <end position="2990"/>
    </location>
</feature>
<feature type="region of interest" description="Disordered" evidence="2">
    <location>
        <begin position="548"/>
        <end position="574"/>
    </location>
</feature>
<keyword evidence="4" id="KW-1185">Reference proteome</keyword>
<reference evidence="4" key="1">
    <citation type="journal article" date="2023" name="Commun. Biol.">
        <title>Genome analysis of Parmales, the sister group of diatoms, reveals the evolutionary specialization of diatoms from phago-mixotrophs to photoautotrophs.</title>
        <authorList>
            <person name="Ban H."/>
            <person name="Sato S."/>
            <person name="Yoshikawa S."/>
            <person name="Yamada K."/>
            <person name="Nakamura Y."/>
            <person name="Ichinomiya M."/>
            <person name="Sato N."/>
            <person name="Blanc-Mathieu R."/>
            <person name="Endo H."/>
            <person name="Kuwata A."/>
            <person name="Ogata H."/>
        </authorList>
    </citation>
    <scope>NUCLEOTIDE SEQUENCE [LARGE SCALE GENOMIC DNA]</scope>
    <source>
        <strain evidence="4">NIES 3701</strain>
    </source>
</reference>
<keyword evidence="1" id="KW-0175">Coiled coil</keyword>
<dbReference type="Pfam" id="PF14858">
    <property type="entry name" value="CFAP54_N"/>
    <property type="match status" value="1"/>
</dbReference>
<feature type="region of interest" description="Disordered" evidence="2">
    <location>
        <begin position="835"/>
        <end position="861"/>
    </location>
</feature>
<feature type="region of interest" description="Disordered" evidence="2">
    <location>
        <begin position="2206"/>
        <end position="2226"/>
    </location>
</feature>
<gene>
    <name evidence="3" type="ORF">TrST_g7856</name>
</gene>
<evidence type="ECO:0000256" key="2">
    <source>
        <dbReference type="SAM" id="MobiDB-lite"/>
    </source>
</evidence>
<feature type="compositionally biased region" description="Low complexity" evidence="2">
    <location>
        <begin position="390"/>
        <end position="411"/>
    </location>
</feature>
<feature type="coiled-coil region" evidence="1">
    <location>
        <begin position="1882"/>
        <end position="1916"/>
    </location>
</feature>
<feature type="region of interest" description="Disordered" evidence="2">
    <location>
        <begin position="1443"/>
        <end position="1498"/>
    </location>
</feature>
<name>A0A9W7B3P1_9STRA</name>
<feature type="compositionally biased region" description="Basic and acidic residues" evidence="2">
    <location>
        <begin position="2343"/>
        <end position="2356"/>
    </location>
</feature>
<dbReference type="OrthoDB" id="2104158at2759"/>
<feature type="compositionally biased region" description="Acidic residues" evidence="2">
    <location>
        <begin position="2209"/>
        <end position="2224"/>
    </location>
</feature>
<sequence length="3132" mass="343168">MGVESGTKSSDFEDFFQHTIVRLISDQSATVIVDPGENNPELAGSAECRSHINNFLYWSNLKLPASSVISLFLKCGQQLQSIDELSASTLLFESCINKADEVMKTENFQDASSDDPPPSVNFLTLNKVQAIYGISSNTIKSLLAIDQNVKYPNTLKNLLSSLSQIQGGMEIILNMKDKNDREELSWLVLNGSSSLYETCYPLFNLGYGRQVVEYFNWAILSLEAIIVTSATRHTPWRMRLYEAVVHCYEDLGLPEEAKAATERAEMQVRKLRNEEELDPPLPLAVENILKTAERDIDILKFKFKLTNPSSNEEGADPVSLDEEGVAQLLKDTVKEPNFFPKAAIETIADYKERCLRCNKQEDDLNAGTKATLDWVVGQLSSTEPIEEDSTSSPRSNSPRSPRSQKSSPRASETSDQPNGDGDDGESPQPPAPKPSKSQIFLSNTPITLRVPLAKELYRLKNYAAFKIVLASGLEYFQQKTDEQAEISFAIENNLPPPPSSEKTNLKGVITNRTKYEEPDEPTLKVLKTELQLLEAIHELEAYDFNAPVSNPLLEDSSDPNPDEDAPNPSSDLPLNTVELNRIEVPQFTAIDLPDNTSMPLELFNDLCAVLEKIAGERNAGPILVQRSDLLVDAAMKLYDNYAVKLLKKLEETETPNDLEPYVLDCTVRALLVINSLFTRLDVDDVLVRAEVGLRLSILLSDFINDPHRSVSVLRSTLSFLDVKRSELTSPTIHQPAYNDDTAALSRSSVTCEVDDLSAMMARGRLGARAYAGQGVFGAASNLDPQNLAIASLHTDLYITLCRVELSLGWDVTENHGRHISRLKAKRKKEKLAASKVAMQQSKKKELKKTAGGGQAGNTTAAMSTAGGNATATANASNNTQTLVANGLASEALAYCQYTESVMLTECRKNNYQRALLQIEMAESRTSDLVELEAMLQDTMQLLHEAKQKEEELLSHVDMILSEEFANPVRGRSPPAPVMVSRSTNSITMTVKPFKLHGPHNSKLNPIHHIKLFGKPSGAGTDVSLNNTDFPGTGVAIPFNADDCSSSPITVTGLPTNDSYVFAIAAFDEEGEIVGHLGKMCTPIEALNPLPLPLIWSYLGKRALELGCDRIATESSYTVVAGAITRASEASHSNLGRGLEAKPMNGISFRPSIIDRMPDALLQAFIDSTCVFVDSRETPDIATIGGQIDTLKTAKLLQLATIVATIADDHRILTECVWRAYHVLIPLLQLEQSAPYTIQCLLGLQQAMLLVPKVEWDDAMHSVYACLSHQISQSGDVLAENVAMKFSLFDGGITGQEFATPEQKALFDVWQGLAGFGSAGDEQLIKSVGLPKPQPPEPEFDDEGNEIPIPDDAEQNPLGEFVVNREIGRLLLTSKDEAMAALKDKFASDPSYLSFFTKVCSAYIFASEFDKASAELGDFVLKKSEASEHVLEILEWEVTGMPDYVKNESGDDEDPDAAAGSAAPSTPASASRRKLMSTGGSSIFGGGEEEPSPTDKVPDPEEKEALMALAEVEVLLALCDYNDAMAFGQDFMAANNLQTPKMISKAARGLTTVVASLNPTFADGVETDISLEVEDVDLEADPDLVEPKVDEETVQRRAELIAKAQEHAENPPDPDDEEAEELYVLDNRRAAIQALGSGFLRLSKAAWRSRCARAWTKLIVSCQHIWNGVTAVSLSPHLFSRDVVENVELRLDPYSFLRTATYLLDMIEILKVCKKEAGDEESVLEGLDEVDEETGNIATSNNSTTAIVSSGLTGTSPGMTAGFSADANGIDKSTIDVDWVCQYVMFSLKTLCCARRWMECVELGKRLNRLTNNRVAGSSFPIVVFAQERLVKRAERKLEVRIGDRDKFVHDFETEQAKKPKRRYRVAAKVEKTDEERAFDKGRIKLENKVSDARGELRILEQRLNEINDDEEVYRKAKSSALESLHVARHQMMKFIHLLDDPNVDNESAVRGIMVKYNRTIALLRDKREKEPLVEALQDCGDFHLTLGNVGDANKSWCDGVDALFNTLDAYKHWRTLLADMGEAGDGGEYNSAGILDELTVEGCLVGGVLLGKLAKFCCSTDQDRRTNHALLAAELFRAPFSVSLPNPQRLCDFASYSPSQFCIGKNLFFDERALDPSIMVISLTEVAEVLIEGGYYAQALPVICLNEWIFCYQSMNTDGLARTRLQKVEACVGAGFVAEGVSVLACVLKGQKLPKVAGGYCGVPSSDAAPEEEAAETVEEGAEEGEARPGLNFFGLAPFLNEASVCDEKNADAIKWIAALDLSSELASLYGEDVADLLQIVRVKLMVALIENEKLPMVKDGAVEEIGVFSSLRDSAGAVVDALQAKLMERIATSTVYVRKEKKESEAKVEEKKGEDGDVVDDEAEKEDEAEDDEPKPRLATEACIKKATNCIIFKAKIALSVRNFKEARKYAGAGLALMTRCSSGGMCLEETALVNIGHMDRIKISVDSKQWLECRWILAKCALSQGRLDDVREIAASGVQEGREVGEGIWSRRLKTLAVFASIQQGADEAEGEGRALVEEFLEADSTEFDFVVALVTLSNIICQKALGVRSLEAYDCFKESQTLLEDGAKFMMKLAVQGGWIGNCPLTYDDIRTNEMGAEVKAPLSTALAAFEFEPGFVATVDNNDETAPTPLSNLYLRSVRWLSYLRGKVGQTLGAAVPRAIPVDLNSLGEDFEMIVQEDKEDLRAKSVRSCELGLATMRFVGIVHPVIRGDMLRQLGIGRMQNVVESEEEVGEAAFKEASDALTGSLSVYEGSAGYARLLMKDAALHLCNLYGNVAGRSADGGGDDKLKVAIHFLVLAADLCLKHKYLNFSVMELCEGLGELPADLKEKIRSNVINETVRADGTVKYSDIIYHFLSLLRERDFVPFDESINSDIIRLHSVLFEKFDAYREKCCVESGRIGMPASGAEEGEGVVVEIKNCLVCNQWYSYDPEDLVLDESQGVDPDLHPYVSLMMVVGCGDEAGDAGGGKGGKKGGKGKGGAAAEEEGPNVSAKMAKRFGEAVGPLLICKQEVVVKVSEVRAMKERASRMRKSLEDFHRLKKSKEVPPAAGLISTYVKFIKDMLAMLGTRHESELGGEGEVLDSLGEPLGLPLNVQCLELLEGFFDTEYGTTGQSVEYAYMLRDLFGGVET</sequence>
<dbReference type="GO" id="GO:0060271">
    <property type="term" value="P:cilium assembly"/>
    <property type="evidence" value="ECO:0007669"/>
    <property type="project" value="TreeGrafter"/>
</dbReference>
<protein>
    <submittedName>
        <fullName evidence="3">Uncharacterized protein</fullName>
    </submittedName>
</protein>
<evidence type="ECO:0000313" key="3">
    <source>
        <dbReference type="EMBL" id="GMH79329.1"/>
    </source>
</evidence>
<organism evidence="3 4">
    <name type="scientific">Triparma strigata</name>
    <dbReference type="NCBI Taxonomy" id="1606541"/>
    <lineage>
        <taxon>Eukaryota</taxon>
        <taxon>Sar</taxon>
        <taxon>Stramenopiles</taxon>
        <taxon>Ochrophyta</taxon>
        <taxon>Bolidophyceae</taxon>
        <taxon>Parmales</taxon>
        <taxon>Triparmaceae</taxon>
        <taxon>Triparma</taxon>
    </lineage>
</organism>
<feature type="compositionally biased region" description="Low complexity" evidence="2">
    <location>
        <begin position="1456"/>
        <end position="1469"/>
    </location>
</feature>
<dbReference type="InterPro" id="IPR027912">
    <property type="entry name" value="CFAP54"/>
</dbReference>
<accession>A0A9W7B3P1</accession>
<feature type="compositionally biased region" description="Acidic residues" evidence="2">
    <location>
        <begin position="2357"/>
        <end position="2374"/>
    </location>
</feature>
<dbReference type="PANTHER" id="PTHR33487">
    <property type="entry name" value="CILIA- AND FLAGELLA-ASSOCIATED PROTEIN 54"/>
    <property type="match status" value="1"/>
</dbReference>